<organism evidence="2">
    <name type="scientific">Laccaria bicolor (strain S238N-H82 / ATCC MYA-4686)</name>
    <name type="common">Bicoloured deceiver</name>
    <name type="synonym">Laccaria laccata var. bicolor</name>
    <dbReference type="NCBI Taxonomy" id="486041"/>
    <lineage>
        <taxon>Eukaryota</taxon>
        <taxon>Fungi</taxon>
        <taxon>Dikarya</taxon>
        <taxon>Basidiomycota</taxon>
        <taxon>Agaricomycotina</taxon>
        <taxon>Agaricomycetes</taxon>
        <taxon>Agaricomycetidae</taxon>
        <taxon>Agaricales</taxon>
        <taxon>Agaricineae</taxon>
        <taxon>Hydnangiaceae</taxon>
        <taxon>Laccaria</taxon>
    </lineage>
</organism>
<dbReference type="InParanoid" id="B0E1X4"/>
<dbReference type="Proteomes" id="UP000001194">
    <property type="component" value="Unassembled WGS sequence"/>
</dbReference>
<gene>
    <name evidence="1" type="ORF">LACBIDRAFT_335293</name>
</gene>
<reference evidence="1 2" key="1">
    <citation type="journal article" date="2008" name="Nature">
        <title>The genome of Laccaria bicolor provides insights into mycorrhizal symbiosis.</title>
        <authorList>
            <person name="Martin F."/>
            <person name="Aerts A."/>
            <person name="Ahren D."/>
            <person name="Brun A."/>
            <person name="Danchin E.G.J."/>
            <person name="Duchaussoy F."/>
            <person name="Gibon J."/>
            <person name="Kohler A."/>
            <person name="Lindquist E."/>
            <person name="Pereda V."/>
            <person name="Salamov A."/>
            <person name="Shapiro H.J."/>
            <person name="Wuyts J."/>
            <person name="Blaudez D."/>
            <person name="Buee M."/>
            <person name="Brokstein P."/>
            <person name="Canbaeck B."/>
            <person name="Cohen D."/>
            <person name="Courty P.E."/>
            <person name="Coutinho P.M."/>
            <person name="Delaruelle C."/>
            <person name="Detter J.C."/>
            <person name="Deveau A."/>
            <person name="DiFazio S."/>
            <person name="Duplessis S."/>
            <person name="Fraissinet-Tachet L."/>
            <person name="Lucic E."/>
            <person name="Frey-Klett P."/>
            <person name="Fourrey C."/>
            <person name="Feussner I."/>
            <person name="Gay G."/>
            <person name="Grimwood J."/>
            <person name="Hoegger P.J."/>
            <person name="Jain P."/>
            <person name="Kilaru S."/>
            <person name="Labbe J."/>
            <person name="Lin Y.C."/>
            <person name="Legue V."/>
            <person name="Le Tacon F."/>
            <person name="Marmeisse R."/>
            <person name="Melayah D."/>
            <person name="Montanini B."/>
            <person name="Muratet M."/>
            <person name="Nehls U."/>
            <person name="Niculita-Hirzel H."/>
            <person name="Oudot-Le Secq M.P."/>
            <person name="Peter M."/>
            <person name="Quesneville H."/>
            <person name="Rajashekar B."/>
            <person name="Reich M."/>
            <person name="Rouhier N."/>
            <person name="Schmutz J."/>
            <person name="Yin T."/>
            <person name="Chalot M."/>
            <person name="Henrissat B."/>
            <person name="Kuees U."/>
            <person name="Lucas S."/>
            <person name="Van de Peer Y."/>
            <person name="Podila G.K."/>
            <person name="Polle A."/>
            <person name="Pukkila P.J."/>
            <person name="Richardson P.M."/>
            <person name="Rouze P."/>
            <person name="Sanders I.R."/>
            <person name="Stajich J.E."/>
            <person name="Tunlid A."/>
            <person name="Tuskan G."/>
            <person name="Grigoriev I.V."/>
        </authorList>
    </citation>
    <scope>NUCLEOTIDE SEQUENCE [LARGE SCALE GENOMIC DNA]</scope>
    <source>
        <strain evidence="2">S238N-H82 / ATCC MYA-4686</strain>
    </source>
</reference>
<name>B0E1X4_LACBS</name>
<dbReference type="EMBL" id="DS547171">
    <property type="protein sequence ID" value="EDQ99175.1"/>
    <property type="molecule type" value="Genomic_DNA"/>
</dbReference>
<evidence type="ECO:0000313" key="2">
    <source>
        <dbReference type="Proteomes" id="UP000001194"/>
    </source>
</evidence>
<keyword evidence="2" id="KW-1185">Reference proteome</keyword>
<protein>
    <submittedName>
        <fullName evidence="1">Predicted protein</fullName>
    </submittedName>
</protein>
<evidence type="ECO:0000313" key="1">
    <source>
        <dbReference type="EMBL" id="EDQ99175.1"/>
    </source>
</evidence>
<dbReference type="AlphaFoldDB" id="B0E1X4"/>
<dbReference type="RefSeq" id="XP_001890192.1">
    <property type="nucleotide sequence ID" value="XM_001890157.1"/>
</dbReference>
<dbReference type="KEGG" id="lbc:LACBIDRAFT_335293"/>
<dbReference type="GeneID" id="6085844"/>
<dbReference type="HOGENOM" id="CLU_1245564_0_0_1"/>
<sequence>MERTFRAGTVDYGWSLEETNCQEVSCRGKAVQKGWAAKGFDCKAVGKTSDTAHALLRSDGWGGRWGLSRSPHLRSSWSPCVYAAQAYSTYSLPEDPAFASEFSSTTFSKERQTLEKRRLFVLYRGIERAQQRTINEESMPVTKDGWFQPGRWKFGSDVSKLDLNHREFVAFNLRSMQILVLLYISQIHLTSHGALSTQRYPNGLDVYGLKKIVTTYRRTYKG</sequence>
<accession>B0E1X4</accession>
<proteinExistence type="predicted"/>